<comment type="caution">
    <text evidence="1">The sequence shown here is derived from an EMBL/GenBank/DDBJ whole genome shotgun (WGS) entry which is preliminary data.</text>
</comment>
<protein>
    <recommendedName>
        <fullName evidence="3">PAS domain-containing protein</fullName>
    </recommendedName>
</protein>
<evidence type="ECO:0000313" key="1">
    <source>
        <dbReference type="EMBL" id="MBB5757119.1"/>
    </source>
</evidence>
<organism evidence="1 2">
    <name type="scientific">Methylorubrum rhodinum</name>
    <dbReference type="NCBI Taxonomy" id="29428"/>
    <lineage>
        <taxon>Bacteria</taxon>
        <taxon>Pseudomonadati</taxon>
        <taxon>Pseudomonadota</taxon>
        <taxon>Alphaproteobacteria</taxon>
        <taxon>Hyphomicrobiales</taxon>
        <taxon>Methylobacteriaceae</taxon>
        <taxon>Methylorubrum</taxon>
    </lineage>
</organism>
<proteinExistence type="predicted"/>
<accession>A0A840ZH16</accession>
<dbReference type="Pfam" id="PF07310">
    <property type="entry name" value="PAS_5"/>
    <property type="match status" value="1"/>
</dbReference>
<evidence type="ECO:0008006" key="3">
    <source>
        <dbReference type="Google" id="ProtNLM"/>
    </source>
</evidence>
<evidence type="ECO:0000313" key="2">
    <source>
        <dbReference type="Proteomes" id="UP000583454"/>
    </source>
</evidence>
<dbReference type="PIRSF" id="PIRSF031878">
    <property type="entry name" value="UCP031878"/>
    <property type="match status" value="1"/>
</dbReference>
<dbReference type="RefSeq" id="WP_183568132.1">
    <property type="nucleotide sequence ID" value="NZ_JACHOP010000005.1"/>
</dbReference>
<name>A0A840ZH16_9HYPH</name>
<dbReference type="AlphaFoldDB" id="A0A840ZH16"/>
<keyword evidence="2" id="KW-1185">Reference proteome</keyword>
<sequence length="216" mass="23602">MKHPTSRQLHAYWNRLRGTRSAPERGEIEPGEIRHLLADSFILEIDPARRACAVRLAGTRLCALFGRELRGGPFSGLWDAAAVGPEADRVNADRVNADPWRLVEAVTADTVGMVAGLTGRTARGESLDLELVLLPLRHRGKTQARLLGALSPHTIPPWLGIRPILHVETLSQRVLDPPGDEAAARDFVEGLPEPANDFRPVRFGHLLVHEGGRGGI</sequence>
<dbReference type="Proteomes" id="UP000583454">
    <property type="component" value="Unassembled WGS sequence"/>
</dbReference>
<gene>
    <name evidence="1" type="ORF">HNR00_001827</name>
</gene>
<reference evidence="1 2" key="1">
    <citation type="submission" date="2020-08" db="EMBL/GenBank/DDBJ databases">
        <title>Genomic Encyclopedia of Type Strains, Phase IV (KMG-IV): sequencing the most valuable type-strain genomes for metagenomic binning, comparative biology and taxonomic classification.</title>
        <authorList>
            <person name="Goeker M."/>
        </authorList>
    </citation>
    <scope>NUCLEOTIDE SEQUENCE [LARGE SCALE GENOMIC DNA]</scope>
    <source>
        <strain evidence="1 2">DSM 2163</strain>
    </source>
</reference>
<dbReference type="EMBL" id="JACHOP010000005">
    <property type="protein sequence ID" value="MBB5757119.1"/>
    <property type="molecule type" value="Genomic_DNA"/>
</dbReference>
<dbReference type="InterPro" id="IPR009922">
    <property type="entry name" value="DUF1457"/>
</dbReference>